<dbReference type="AlphaFoldDB" id="A4IHI5"/>
<dbReference type="InterPro" id="IPR011333">
    <property type="entry name" value="SKP1/BTB/POZ_sf"/>
</dbReference>
<dbReference type="PANTHER" id="PTHR46105:SF28">
    <property type="entry name" value="ZINC FINGER PROTEIN 37-LIKE"/>
    <property type="match status" value="1"/>
</dbReference>
<dbReference type="HOGENOM" id="CLU_004253_11_3_1"/>
<dbReference type="Gene3D" id="3.30.710.10">
    <property type="entry name" value="Potassium Channel Kv1.1, Chain A"/>
    <property type="match status" value="1"/>
</dbReference>
<dbReference type="FunFam" id="3.30.710.10:FF:000483">
    <property type="entry name" value="Mynn protein"/>
    <property type="match status" value="1"/>
</dbReference>
<dbReference type="InterPro" id="IPR050457">
    <property type="entry name" value="ZnFinger_BTB_dom_contain"/>
</dbReference>
<sequence>MALSDHCRHLLDKLNKQRQSGFLCDCTILIGEFQFKVHRNVLASFSEYFRAYFKDSLDSIVLLDQIKVTPSGFQTLLDFIYSGDLNYDR</sequence>
<reference evidence="2" key="1">
    <citation type="journal article" date="2002" name="Dev. Dyn.">
        <title>Genetic and genomic tools for Xenopus research: The NIH Xenopus initiative.</title>
        <authorList>
            <person name="Klein S.L."/>
            <person name="Strausberg R.L."/>
            <person name="Wagner L."/>
            <person name="Pontius J."/>
            <person name="Clifton S.W."/>
            <person name="Richardson P."/>
        </authorList>
    </citation>
    <scope>NUCLEOTIDE SEQUENCE</scope>
    <source>
        <tissue evidence="2">Whole embryo</tissue>
    </source>
</reference>
<organism evidence="2">
    <name type="scientific">Xenopus tropicalis</name>
    <name type="common">Western clawed frog</name>
    <name type="synonym">Silurana tropicalis</name>
    <dbReference type="NCBI Taxonomy" id="8364"/>
    <lineage>
        <taxon>Eukaryota</taxon>
        <taxon>Metazoa</taxon>
        <taxon>Chordata</taxon>
        <taxon>Craniata</taxon>
        <taxon>Vertebrata</taxon>
        <taxon>Euteleostomi</taxon>
        <taxon>Amphibia</taxon>
        <taxon>Batrachia</taxon>
        <taxon>Anura</taxon>
        <taxon>Pipoidea</taxon>
        <taxon>Pipidae</taxon>
        <taxon>Xenopodinae</taxon>
        <taxon>Xenopus</taxon>
        <taxon>Silurana</taxon>
    </lineage>
</organism>
<evidence type="ECO:0000313" key="2">
    <source>
        <dbReference type="EMBL" id="AAI35543.1"/>
    </source>
</evidence>
<dbReference type="Pfam" id="PF00651">
    <property type="entry name" value="BTB"/>
    <property type="match status" value="1"/>
</dbReference>
<evidence type="ECO:0000259" key="1">
    <source>
        <dbReference type="PROSITE" id="PS50097"/>
    </source>
</evidence>
<dbReference type="InterPro" id="IPR000210">
    <property type="entry name" value="BTB/POZ_dom"/>
</dbReference>
<protein>
    <submittedName>
        <fullName evidence="2">Mynn protein</fullName>
    </submittedName>
</protein>
<dbReference type="PROSITE" id="PS50097">
    <property type="entry name" value="BTB"/>
    <property type="match status" value="1"/>
</dbReference>
<reference evidence="2" key="2">
    <citation type="journal article" date="2002" name="Proc. Natl. Acad. Sci. U.S.A.">
        <title>Generation and initial analysis of more than 15,000 full-length human and mouse cDNA sequences.</title>
        <authorList>
            <consortium name="Mammalian Gene Collection Program Team"/>
            <person name="Strausberg R.L."/>
            <person name="Feingold E.A."/>
            <person name="Grouse L.H."/>
            <person name="Derge J.G."/>
            <person name="Klausner R.D."/>
            <person name="Collins F.S."/>
            <person name="Wagner L."/>
            <person name="Shenmen C.M."/>
            <person name="Schuler G.D."/>
            <person name="Altschul S.F."/>
            <person name="Zeeberg B."/>
            <person name="Buetow K.H."/>
            <person name="Schaefer C.F."/>
            <person name="Bhat N.K."/>
            <person name="Hopkins R.F."/>
            <person name="Jordan H."/>
            <person name="Moore T."/>
            <person name="Max S.I."/>
            <person name="Wang J."/>
            <person name="Hsieh F."/>
            <person name="Diatchenko L."/>
            <person name="Marusina K."/>
            <person name="Farmer A.A."/>
            <person name="Rubin G.M."/>
            <person name="Hong L."/>
            <person name="Stapleton M."/>
            <person name="Soares M.B."/>
            <person name="Bonaldo M.F."/>
            <person name="Casavant T.L."/>
            <person name="Scheetz T.E."/>
            <person name="Brownstein M.J."/>
            <person name="Usdin T.B."/>
            <person name="Toshiyuki S."/>
            <person name="Carninci P."/>
            <person name="Prange C."/>
            <person name="Raha S.S."/>
            <person name="Loquellano N.A."/>
            <person name="Peters G.J."/>
            <person name="Abramson R.D."/>
            <person name="Mullahy S.J."/>
            <person name="Bosak S.A."/>
            <person name="McEwan P.J."/>
            <person name="McKernan K.J."/>
            <person name="Malek J.A."/>
            <person name="Gunaratne P.H."/>
            <person name="Richards S."/>
            <person name="Worley K.C."/>
            <person name="Hale S."/>
            <person name="Garcia A.M."/>
            <person name="Gay L.J."/>
            <person name="Hulyk S.W."/>
            <person name="Villalon D.K."/>
            <person name="Muzny D.M."/>
            <person name="Sodergren E.J."/>
            <person name="Lu X."/>
            <person name="Gibbs R.A."/>
            <person name="Fahey J."/>
            <person name="Helton E."/>
            <person name="Ketteman M."/>
            <person name="Madan A."/>
            <person name="Rodrigues S."/>
            <person name="Sanchez A."/>
            <person name="Whiting M."/>
            <person name="Madan A."/>
            <person name="Young A.C."/>
            <person name="Shevchenko Y."/>
            <person name="Bouffard G.G."/>
            <person name="Blakesley R.W."/>
            <person name="Touchman J.W."/>
            <person name="Green E.D."/>
            <person name="Dickson M.C."/>
            <person name="Rodriguez A.C."/>
            <person name="Grimwood J."/>
            <person name="Schmutz J."/>
            <person name="Myers R.M."/>
            <person name="Butterfield Y.S."/>
            <person name="Krzywinski M.I."/>
            <person name="Skalska U."/>
            <person name="Smailus D.E."/>
            <person name="Schnerch A."/>
            <person name="Schein J.E."/>
            <person name="Jones S.J."/>
            <person name="Marra M.A."/>
        </authorList>
    </citation>
    <scope>NUCLEOTIDE SEQUENCE</scope>
    <source>
        <tissue evidence="2">Whole embryo</tissue>
    </source>
</reference>
<proteinExistence type="evidence at transcript level"/>
<dbReference type="EMBL" id="BC135542">
    <property type="protein sequence ID" value="AAI35543.1"/>
    <property type="molecule type" value="mRNA"/>
</dbReference>
<feature type="domain" description="BTB" evidence="1">
    <location>
        <begin position="24"/>
        <end position="89"/>
    </location>
</feature>
<reference evidence="2" key="3">
    <citation type="submission" date="2007-03" db="EMBL/GenBank/DDBJ databases">
        <authorList>
            <person name="Klein S."/>
            <person name="Gerhard D.S."/>
        </authorList>
    </citation>
    <scope>NUCLEOTIDE SEQUENCE</scope>
    <source>
        <tissue evidence="2">Whole embryo</tissue>
    </source>
</reference>
<dbReference type="eggNOG" id="KOG1721">
    <property type="taxonomic scope" value="Eukaryota"/>
</dbReference>
<dbReference type="SUPFAM" id="SSF54695">
    <property type="entry name" value="POZ domain"/>
    <property type="match status" value="1"/>
</dbReference>
<accession>A4IHI5</accession>
<name>A4IHI5_XENTR</name>
<dbReference type="PANTHER" id="PTHR46105">
    <property type="entry name" value="AGAP004733-PA"/>
    <property type="match status" value="1"/>
</dbReference>
<gene>
    <name evidence="2" type="primary">mynn</name>
</gene>